<dbReference type="PROSITE" id="PS51362">
    <property type="entry name" value="TGF_BETA_2"/>
    <property type="match status" value="1"/>
</dbReference>
<evidence type="ECO:0000256" key="5">
    <source>
        <dbReference type="ARBA" id="ARBA00023030"/>
    </source>
</evidence>
<dbReference type="SUPFAM" id="SSF57501">
    <property type="entry name" value="Cystine-knot cytokines"/>
    <property type="match status" value="1"/>
</dbReference>
<evidence type="ECO:0000256" key="4">
    <source>
        <dbReference type="ARBA" id="ARBA00022729"/>
    </source>
</evidence>
<evidence type="ECO:0000256" key="6">
    <source>
        <dbReference type="ARBA" id="ARBA00023157"/>
    </source>
</evidence>
<protein>
    <recommendedName>
        <fullName evidence="9">TGF-beta family profile domain-containing protein</fullName>
    </recommendedName>
</protein>
<keyword evidence="5 8" id="KW-0339">Growth factor</keyword>
<dbReference type="InterPro" id="IPR029034">
    <property type="entry name" value="Cystine-knot_cytokine"/>
</dbReference>
<evidence type="ECO:0000256" key="7">
    <source>
        <dbReference type="ARBA" id="ARBA00023180"/>
    </source>
</evidence>
<dbReference type="InterPro" id="IPR001111">
    <property type="entry name" value="TGF-b_propeptide"/>
</dbReference>
<evidence type="ECO:0000256" key="8">
    <source>
        <dbReference type="RuleBase" id="RU000354"/>
    </source>
</evidence>
<gene>
    <name evidence="10" type="ORF">CHS0354_034241</name>
</gene>
<sequence>MLADMDTVGSPTRGILQKLAFLVTLNTVYCLQSNVNKIDDVLTNTFLNKTIADNNRQEDLRRDMENKLLTIMGLHQRPNPTKINALENSAVQYMLELYKMINDDDGLGVEPNRVNTAFVNTHVPDRHEINRASLIMSFSNHAHKHPNLPLERKLMLYFNFTDVLPGLISTHAEVNLYKERTTMEDRSQLLIEIFMIRRGTNKGDTNLQPVTNLSVSKSYEGWISTKVTDAAKYWTVNREENLGLYLRATDVEMGQYIDPDKSGIVVKEGPESKRSFLVSYFKKPNEDHVPYTRSKRQLKDISATNDSSEGDFKEDFLDDYIARKKTQAVYNRLEICRRQEMYVNITDLGWNSWIISPSGYQAYYCTGDCRFPMADHLKPTVHAMLQTIVRDTGLANVPRVCCVPTKLAPLDILYHSDGSVVYKPYQNMIVKECGFR</sequence>
<keyword evidence="11" id="KW-1185">Reference proteome</keyword>
<evidence type="ECO:0000259" key="9">
    <source>
        <dbReference type="PROSITE" id="PS51362"/>
    </source>
</evidence>
<evidence type="ECO:0000256" key="2">
    <source>
        <dbReference type="ARBA" id="ARBA00006656"/>
    </source>
</evidence>
<keyword evidence="4" id="KW-0732">Signal</keyword>
<dbReference type="GO" id="GO:0005615">
    <property type="term" value="C:extracellular space"/>
    <property type="evidence" value="ECO:0007669"/>
    <property type="project" value="TreeGrafter"/>
</dbReference>
<dbReference type="SMART" id="SM00204">
    <property type="entry name" value="TGFB"/>
    <property type="match status" value="1"/>
</dbReference>
<dbReference type="Pfam" id="PF00019">
    <property type="entry name" value="TGF_beta"/>
    <property type="match status" value="1"/>
</dbReference>
<name>A0AAE0W2U7_9BIVA</name>
<dbReference type="AlphaFoldDB" id="A0AAE0W2U7"/>
<dbReference type="FunFam" id="2.10.90.10:FF:000001">
    <property type="entry name" value="Bone morphogenetic protein 4"/>
    <property type="match status" value="1"/>
</dbReference>
<dbReference type="Proteomes" id="UP001195483">
    <property type="component" value="Unassembled WGS sequence"/>
</dbReference>
<comment type="caution">
    <text evidence="10">The sequence shown here is derived from an EMBL/GenBank/DDBJ whole genome shotgun (WGS) entry which is preliminary data.</text>
</comment>
<keyword evidence="3" id="KW-0964">Secreted</keyword>
<feature type="domain" description="TGF-beta family profile" evidence="9">
    <location>
        <begin position="323"/>
        <end position="436"/>
    </location>
</feature>
<organism evidence="10 11">
    <name type="scientific">Potamilus streckersoni</name>
    <dbReference type="NCBI Taxonomy" id="2493646"/>
    <lineage>
        <taxon>Eukaryota</taxon>
        <taxon>Metazoa</taxon>
        <taxon>Spiralia</taxon>
        <taxon>Lophotrochozoa</taxon>
        <taxon>Mollusca</taxon>
        <taxon>Bivalvia</taxon>
        <taxon>Autobranchia</taxon>
        <taxon>Heteroconchia</taxon>
        <taxon>Palaeoheterodonta</taxon>
        <taxon>Unionida</taxon>
        <taxon>Unionoidea</taxon>
        <taxon>Unionidae</taxon>
        <taxon>Ambleminae</taxon>
        <taxon>Lampsilini</taxon>
        <taxon>Potamilus</taxon>
    </lineage>
</organism>
<comment type="similarity">
    <text evidence="2 8">Belongs to the TGF-beta family.</text>
</comment>
<dbReference type="Gene3D" id="2.10.90.10">
    <property type="entry name" value="Cystine-knot cytokines"/>
    <property type="match status" value="1"/>
</dbReference>
<dbReference type="Pfam" id="PF00688">
    <property type="entry name" value="TGFb_propeptide"/>
    <property type="match status" value="1"/>
</dbReference>
<dbReference type="GO" id="GO:0005125">
    <property type="term" value="F:cytokine activity"/>
    <property type="evidence" value="ECO:0007669"/>
    <property type="project" value="TreeGrafter"/>
</dbReference>
<dbReference type="InterPro" id="IPR001839">
    <property type="entry name" value="TGF-b_C"/>
</dbReference>
<dbReference type="PANTHER" id="PTHR11848">
    <property type="entry name" value="TGF-BETA FAMILY"/>
    <property type="match status" value="1"/>
</dbReference>
<reference evidence="10" key="2">
    <citation type="journal article" date="2021" name="Genome Biol. Evol.">
        <title>Developing a high-quality reference genome for a parasitic bivalve with doubly uniparental inheritance (Bivalvia: Unionida).</title>
        <authorList>
            <person name="Smith C.H."/>
        </authorList>
    </citation>
    <scope>NUCLEOTIDE SEQUENCE</scope>
    <source>
        <strain evidence="10">CHS0354</strain>
        <tissue evidence="10">Mantle</tissue>
    </source>
</reference>
<evidence type="ECO:0000256" key="3">
    <source>
        <dbReference type="ARBA" id="ARBA00022525"/>
    </source>
</evidence>
<evidence type="ECO:0000313" key="11">
    <source>
        <dbReference type="Proteomes" id="UP001195483"/>
    </source>
</evidence>
<evidence type="ECO:0000313" key="10">
    <source>
        <dbReference type="EMBL" id="KAK3598260.1"/>
    </source>
</evidence>
<comment type="subcellular location">
    <subcellularLocation>
        <location evidence="1">Secreted</location>
    </subcellularLocation>
</comment>
<reference evidence="10" key="1">
    <citation type="journal article" date="2021" name="Genome Biol. Evol.">
        <title>A High-Quality Reference Genome for a Parasitic Bivalve with Doubly Uniparental Inheritance (Bivalvia: Unionida).</title>
        <authorList>
            <person name="Smith C.H."/>
        </authorList>
    </citation>
    <scope>NUCLEOTIDE SEQUENCE</scope>
    <source>
        <strain evidence="10">CHS0354</strain>
    </source>
</reference>
<proteinExistence type="inferred from homology"/>
<keyword evidence="7" id="KW-0325">Glycoprotein</keyword>
<reference evidence="10" key="3">
    <citation type="submission" date="2023-05" db="EMBL/GenBank/DDBJ databases">
        <authorList>
            <person name="Smith C.H."/>
        </authorList>
    </citation>
    <scope>NUCLEOTIDE SEQUENCE</scope>
    <source>
        <strain evidence="10">CHS0354</strain>
        <tissue evidence="10">Mantle</tissue>
    </source>
</reference>
<dbReference type="GO" id="GO:0008083">
    <property type="term" value="F:growth factor activity"/>
    <property type="evidence" value="ECO:0007669"/>
    <property type="project" value="UniProtKB-KW"/>
</dbReference>
<dbReference type="InterPro" id="IPR017948">
    <property type="entry name" value="TGFb_CS"/>
</dbReference>
<keyword evidence="6" id="KW-1015">Disulfide bond</keyword>
<accession>A0AAE0W2U7</accession>
<dbReference type="Gene3D" id="2.60.120.970">
    <property type="match status" value="1"/>
</dbReference>
<dbReference type="EMBL" id="JAEAOA010002002">
    <property type="protein sequence ID" value="KAK3598260.1"/>
    <property type="molecule type" value="Genomic_DNA"/>
</dbReference>
<dbReference type="PANTHER" id="PTHR11848:SF310">
    <property type="entry name" value="PROTEIN 60A-RELATED"/>
    <property type="match status" value="1"/>
</dbReference>
<dbReference type="InterPro" id="IPR015615">
    <property type="entry name" value="TGF-beta-rel"/>
</dbReference>
<dbReference type="PROSITE" id="PS00250">
    <property type="entry name" value="TGF_BETA_1"/>
    <property type="match status" value="1"/>
</dbReference>
<evidence type="ECO:0000256" key="1">
    <source>
        <dbReference type="ARBA" id="ARBA00004613"/>
    </source>
</evidence>